<reference evidence="2 3" key="1">
    <citation type="journal article" date="2018" name="Mol. Plant">
        <title>The genome of Artemisia annua provides insight into the evolution of Asteraceae family and artemisinin biosynthesis.</title>
        <authorList>
            <person name="Shen Q."/>
            <person name="Zhang L."/>
            <person name="Liao Z."/>
            <person name="Wang S."/>
            <person name="Yan T."/>
            <person name="Shi P."/>
            <person name="Liu M."/>
            <person name="Fu X."/>
            <person name="Pan Q."/>
            <person name="Wang Y."/>
            <person name="Lv Z."/>
            <person name="Lu X."/>
            <person name="Zhang F."/>
            <person name="Jiang W."/>
            <person name="Ma Y."/>
            <person name="Chen M."/>
            <person name="Hao X."/>
            <person name="Li L."/>
            <person name="Tang Y."/>
            <person name="Lv G."/>
            <person name="Zhou Y."/>
            <person name="Sun X."/>
            <person name="Brodelius P.E."/>
            <person name="Rose J.K.C."/>
            <person name="Tang K."/>
        </authorList>
    </citation>
    <scope>NUCLEOTIDE SEQUENCE [LARGE SCALE GENOMIC DNA]</scope>
    <source>
        <strain evidence="3">cv. Huhao1</strain>
        <tissue evidence="2">Leaf</tissue>
    </source>
</reference>
<feature type="region of interest" description="Disordered" evidence="1">
    <location>
        <begin position="141"/>
        <end position="164"/>
    </location>
</feature>
<protein>
    <submittedName>
        <fullName evidence="2">Uncharacterized protein</fullName>
    </submittedName>
</protein>
<dbReference type="Proteomes" id="UP000245207">
    <property type="component" value="Unassembled WGS sequence"/>
</dbReference>
<dbReference type="EMBL" id="PKPP01012523">
    <property type="protein sequence ID" value="PWA42255.1"/>
    <property type="molecule type" value="Genomic_DNA"/>
</dbReference>
<evidence type="ECO:0000313" key="2">
    <source>
        <dbReference type="EMBL" id="PWA42255.1"/>
    </source>
</evidence>
<accession>A0A2U1KZR9</accession>
<dbReference type="PANTHER" id="PTHR36779:SF1">
    <property type="entry name" value="OS04G0600400 PROTEIN"/>
    <property type="match status" value="1"/>
</dbReference>
<organism evidence="2 3">
    <name type="scientific">Artemisia annua</name>
    <name type="common">Sweet wormwood</name>
    <dbReference type="NCBI Taxonomy" id="35608"/>
    <lineage>
        <taxon>Eukaryota</taxon>
        <taxon>Viridiplantae</taxon>
        <taxon>Streptophyta</taxon>
        <taxon>Embryophyta</taxon>
        <taxon>Tracheophyta</taxon>
        <taxon>Spermatophyta</taxon>
        <taxon>Magnoliopsida</taxon>
        <taxon>eudicotyledons</taxon>
        <taxon>Gunneridae</taxon>
        <taxon>Pentapetalae</taxon>
        <taxon>asterids</taxon>
        <taxon>campanulids</taxon>
        <taxon>Asterales</taxon>
        <taxon>Asteraceae</taxon>
        <taxon>Asteroideae</taxon>
        <taxon>Anthemideae</taxon>
        <taxon>Artemisiinae</taxon>
        <taxon>Artemisia</taxon>
    </lineage>
</organism>
<dbReference type="AlphaFoldDB" id="A0A2U1KZR9"/>
<dbReference type="OrthoDB" id="1922696at2759"/>
<evidence type="ECO:0000313" key="3">
    <source>
        <dbReference type="Proteomes" id="UP000245207"/>
    </source>
</evidence>
<feature type="compositionally biased region" description="Polar residues" evidence="1">
    <location>
        <begin position="146"/>
        <end position="158"/>
    </location>
</feature>
<name>A0A2U1KZR9_ARTAN</name>
<dbReference type="PANTHER" id="PTHR36779">
    <property type="entry name" value="OSJNBA0083N12.13 PROTEIN"/>
    <property type="match status" value="1"/>
</dbReference>
<comment type="caution">
    <text evidence="2">The sequence shown here is derived from an EMBL/GenBank/DDBJ whole genome shotgun (WGS) entry which is preliminary data.</text>
</comment>
<gene>
    <name evidence="2" type="ORF">CTI12_AA546510</name>
</gene>
<keyword evidence="3" id="KW-1185">Reference proteome</keyword>
<proteinExistence type="predicted"/>
<sequence>MSQDVDQLRIVSLEDSCGCWSPEPILVDVHDCIAFKNPLSDAPCILSVICFASTHVEYTDHSGHPHIAFAEAPNEALLPDCRPTFNGAWLAKDKFKGFRCKGCGLDWVMVLSAILKPLKGQIARIKPQLSQAVEDQTARIKPLRQTAESQTARPWSNRNQDDDE</sequence>
<evidence type="ECO:0000256" key="1">
    <source>
        <dbReference type="SAM" id="MobiDB-lite"/>
    </source>
</evidence>